<protein>
    <submittedName>
        <fullName evidence="2">Uncharacterized protein</fullName>
    </submittedName>
</protein>
<reference evidence="2" key="1">
    <citation type="submission" date="2022-07" db="EMBL/GenBank/DDBJ databases">
        <title>Chromosome-level genome of Muraenolepis orangiensis.</title>
        <authorList>
            <person name="Kim J."/>
        </authorList>
    </citation>
    <scope>NUCLEOTIDE SEQUENCE</scope>
    <source>
        <strain evidence="2">KU_S4_2022</strain>
        <tissue evidence="2">Muscle</tissue>
    </source>
</reference>
<feature type="compositionally biased region" description="Polar residues" evidence="1">
    <location>
        <begin position="87"/>
        <end position="109"/>
    </location>
</feature>
<proteinExistence type="predicted"/>
<accession>A0A9Q0ER32</accession>
<evidence type="ECO:0000256" key="1">
    <source>
        <dbReference type="SAM" id="MobiDB-lite"/>
    </source>
</evidence>
<feature type="compositionally biased region" description="Basic and acidic residues" evidence="1">
    <location>
        <begin position="68"/>
        <end position="86"/>
    </location>
</feature>
<organism evidence="2 3">
    <name type="scientific">Muraenolepis orangiensis</name>
    <name type="common">Patagonian moray cod</name>
    <dbReference type="NCBI Taxonomy" id="630683"/>
    <lineage>
        <taxon>Eukaryota</taxon>
        <taxon>Metazoa</taxon>
        <taxon>Chordata</taxon>
        <taxon>Craniata</taxon>
        <taxon>Vertebrata</taxon>
        <taxon>Euteleostomi</taxon>
        <taxon>Actinopterygii</taxon>
        <taxon>Neopterygii</taxon>
        <taxon>Teleostei</taxon>
        <taxon>Neoteleostei</taxon>
        <taxon>Acanthomorphata</taxon>
        <taxon>Zeiogadaria</taxon>
        <taxon>Gadariae</taxon>
        <taxon>Gadiformes</taxon>
        <taxon>Muraenolepidoidei</taxon>
        <taxon>Muraenolepididae</taxon>
        <taxon>Muraenolepis</taxon>
    </lineage>
</organism>
<dbReference type="EMBL" id="JANIIK010000038">
    <property type="protein sequence ID" value="KAJ3610070.1"/>
    <property type="molecule type" value="Genomic_DNA"/>
</dbReference>
<sequence length="109" mass="12255">MPGCSMEGNAIASYVFHQRMTLEMTSVPAHHVWAPTTVLFNWPRLRANQSRPAPACQQPNRRPVVPQTRDDRYSYRQDLSNQKENRNPQGGSTGGCENTLYSQASSATF</sequence>
<feature type="region of interest" description="Disordered" evidence="1">
    <location>
        <begin position="49"/>
        <end position="109"/>
    </location>
</feature>
<dbReference type="AlphaFoldDB" id="A0A9Q0ER32"/>
<comment type="caution">
    <text evidence="2">The sequence shown here is derived from an EMBL/GenBank/DDBJ whole genome shotgun (WGS) entry which is preliminary data.</text>
</comment>
<keyword evidence="3" id="KW-1185">Reference proteome</keyword>
<evidence type="ECO:0000313" key="2">
    <source>
        <dbReference type="EMBL" id="KAJ3610070.1"/>
    </source>
</evidence>
<dbReference type="Proteomes" id="UP001148018">
    <property type="component" value="Unassembled WGS sequence"/>
</dbReference>
<evidence type="ECO:0000313" key="3">
    <source>
        <dbReference type="Proteomes" id="UP001148018"/>
    </source>
</evidence>
<name>A0A9Q0ER32_9TELE</name>
<gene>
    <name evidence="2" type="ORF">NHX12_022164</name>
</gene>